<dbReference type="EMBL" id="ML213592">
    <property type="protein sequence ID" value="TFK42922.1"/>
    <property type="molecule type" value="Genomic_DNA"/>
</dbReference>
<keyword evidence="2" id="KW-0732">Signal</keyword>
<feature type="region of interest" description="Disordered" evidence="1">
    <location>
        <begin position="44"/>
        <end position="72"/>
    </location>
</feature>
<protein>
    <submittedName>
        <fullName evidence="3">Uncharacterized protein</fullName>
    </submittedName>
</protein>
<dbReference type="AlphaFoldDB" id="A0A5C3MC59"/>
<evidence type="ECO:0000313" key="3">
    <source>
        <dbReference type="EMBL" id="TFK42922.1"/>
    </source>
</evidence>
<accession>A0A5C3MC59</accession>
<feature type="compositionally biased region" description="Polar residues" evidence="1">
    <location>
        <begin position="44"/>
        <end position="53"/>
    </location>
</feature>
<evidence type="ECO:0000313" key="4">
    <source>
        <dbReference type="Proteomes" id="UP000308652"/>
    </source>
</evidence>
<feature type="chain" id="PRO_5023043685" evidence="2">
    <location>
        <begin position="22"/>
        <end position="125"/>
    </location>
</feature>
<gene>
    <name evidence="3" type="ORF">BDQ12DRAFT_677017</name>
</gene>
<keyword evidence="4" id="KW-1185">Reference proteome</keyword>
<proteinExistence type="predicted"/>
<sequence length="125" mass="13597">MASSISKISILIFASFDLIRTLQLFIGAQSSRHKRSFASIIPPTKQSSHLSNPTNPPCPYIRSRSSHPDPTGHPSILTRLFLLKEPDGIDPCCALQISAILSYILLVISTTPVNPSRTPSSVNSQ</sequence>
<organism evidence="3 4">
    <name type="scientific">Crucibulum laeve</name>
    <dbReference type="NCBI Taxonomy" id="68775"/>
    <lineage>
        <taxon>Eukaryota</taxon>
        <taxon>Fungi</taxon>
        <taxon>Dikarya</taxon>
        <taxon>Basidiomycota</taxon>
        <taxon>Agaricomycotina</taxon>
        <taxon>Agaricomycetes</taxon>
        <taxon>Agaricomycetidae</taxon>
        <taxon>Agaricales</taxon>
        <taxon>Agaricineae</taxon>
        <taxon>Nidulariaceae</taxon>
        <taxon>Crucibulum</taxon>
    </lineage>
</organism>
<reference evidence="3 4" key="1">
    <citation type="journal article" date="2019" name="Nat. Ecol. Evol.">
        <title>Megaphylogeny resolves global patterns of mushroom evolution.</title>
        <authorList>
            <person name="Varga T."/>
            <person name="Krizsan K."/>
            <person name="Foldi C."/>
            <person name="Dima B."/>
            <person name="Sanchez-Garcia M."/>
            <person name="Sanchez-Ramirez S."/>
            <person name="Szollosi G.J."/>
            <person name="Szarkandi J.G."/>
            <person name="Papp V."/>
            <person name="Albert L."/>
            <person name="Andreopoulos W."/>
            <person name="Angelini C."/>
            <person name="Antonin V."/>
            <person name="Barry K.W."/>
            <person name="Bougher N.L."/>
            <person name="Buchanan P."/>
            <person name="Buyck B."/>
            <person name="Bense V."/>
            <person name="Catcheside P."/>
            <person name="Chovatia M."/>
            <person name="Cooper J."/>
            <person name="Damon W."/>
            <person name="Desjardin D."/>
            <person name="Finy P."/>
            <person name="Geml J."/>
            <person name="Haridas S."/>
            <person name="Hughes K."/>
            <person name="Justo A."/>
            <person name="Karasinski D."/>
            <person name="Kautmanova I."/>
            <person name="Kiss B."/>
            <person name="Kocsube S."/>
            <person name="Kotiranta H."/>
            <person name="LaButti K.M."/>
            <person name="Lechner B.E."/>
            <person name="Liimatainen K."/>
            <person name="Lipzen A."/>
            <person name="Lukacs Z."/>
            <person name="Mihaltcheva S."/>
            <person name="Morgado L.N."/>
            <person name="Niskanen T."/>
            <person name="Noordeloos M.E."/>
            <person name="Ohm R.A."/>
            <person name="Ortiz-Santana B."/>
            <person name="Ovrebo C."/>
            <person name="Racz N."/>
            <person name="Riley R."/>
            <person name="Savchenko A."/>
            <person name="Shiryaev A."/>
            <person name="Soop K."/>
            <person name="Spirin V."/>
            <person name="Szebenyi C."/>
            <person name="Tomsovsky M."/>
            <person name="Tulloss R.E."/>
            <person name="Uehling J."/>
            <person name="Grigoriev I.V."/>
            <person name="Vagvolgyi C."/>
            <person name="Papp T."/>
            <person name="Martin F.M."/>
            <person name="Miettinen O."/>
            <person name="Hibbett D.S."/>
            <person name="Nagy L.G."/>
        </authorList>
    </citation>
    <scope>NUCLEOTIDE SEQUENCE [LARGE SCALE GENOMIC DNA]</scope>
    <source>
        <strain evidence="3 4">CBS 166.37</strain>
    </source>
</reference>
<name>A0A5C3MC59_9AGAR</name>
<evidence type="ECO:0000256" key="2">
    <source>
        <dbReference type="SAM" id="SignalP"/>
    </source>
</evidence>
<feature type="signal peptide" evidence="2">
    <location>
        <begin position="1"/>
        <end position="21"/>
    </location>
</feature>
<evidence type="ECO:0000256" key="1">
    <source>
        <dbReference type="SAM" id="MobiDB-lite"/>
    </source>
</evidence>
<dbReference type="Proteomes" id="UP000308652">
    <property type="component" value="Unassembled WGS sequence"/>
</dbReference>